<evidence type="ECO:0000313" key="1">
    <source>
        <dbReference type="EMBL" id="GAA2729483.1"/>
    </source>
</evidence>
<gene>
    <name evidence="1" type="ORF">GCM10010439_40100</name>
</gene>
<dbReference type="InterPro" id="IPR019587">
    <property type="entry name" value="Polyketide_cyclase/dehydratase"/>
</dbReference>
<accession>A0ABN3UBZ9</accession>
<keyword evidence="2" id="KW-1185">Reference proteome</keyword>
<protein>
    <submittedName>
        <fullName evidence="1">SRPBCC family protein</fullName>
    </submittedName>
</protein>
<comment type="caution">
    <text evidence="1">The sequence shown here is derived from an EMBL/GenBank/DDBJ whole genome shotgun (WGS) entry which is preliminary data.</text>
</comment>
<dbReference type="SUPFAM" id="SSF55961">
    <property type="entry name" value="Bet v1-like"/>
    <property type="match status" value="1"/>
</dbReference>
<dbReference type="EMBL" id="BAAATZ010000015">
    <property type="protein sequence ID" value="GAA2729483.1"/>
    <property type="molecule type" value="Genomic_DNA"/>
</dbReference>
<sequence length="141" mass="15690">MKSAVDQVEVRSTASAERVFDVLTDWSRHREWMPFTRAAGGTGRGATVEGWTGVGRLGFLDTMEITEWEPGRRVAVTHTGRFVRGEGWFATVPLPGGGCAVRWGERLDPPPLGPLWRVLSPGFRVFMRVGLRRLARLAERG</sequence>
<dbReference type="InterPro" id="IPR023393">
    <property type="entry name" value="START-like_dom_sf"/>
</dbReference>
<evidence type="ECO:0000313" key="2">
    <source>
        <dbReference type="Proteomes" id="UP001501842"/>
    </source>
</evidence>
<dbReference type="Pfam" id="PF10604">
    <property type="entry name" value="Polyketide_cyc2"/>
    <property type="match status" value="1"/>
</dbReference>
<reference evidence="1 2" key="1">
    <citation type="journal article" date="2019" name="Int. J. Syst. Evol. Microbiol.">
        <title>The Global Catalogue of Microorganisms (GCM) 10K type strain sequencing project: providing services to taxonomists for standard genome sequencing and annotation.</title>
        <authorList>
            <consortium name="The Broad Institute Genomics Platform"/>
            <consortium name="The Broad Institute Genome Sequencing Center for Infectious Disease"/>
            <person name="Wu L."/>
            <person name="Ma J."/>
        </authorList>
    </citation>
    <scope>NUCLEOTIDE SEQUENCE [LARGE SCALE GENOMIC DNA]</scope>
    <source>
        <strain evidence="1 2">JCM 8201</strain>
    </source>
</reference>
<dbReference type="Proteomes" id="UP001501842">
    <property type="component" value="Unassembled WGS sequence"/>
</dbReference>
<dbReference type="Gene3D" id="3.30.530.20">
    <property type="match status" value="1"/>
</dbReference>
<organism evidence="1 2">
    <name type="scientific">Actinocorallia aurantiaca</name>
    <dbReference type="NCBI Taxonomy" id="46204"/>
    <lineage>
        <taxon>Bacteria</taxon>
        <taxon>Bacillati</taxon>
        <taxon>Actinomycetota</taxon>
        <taxon>Actinomycetes</taxon>
        <taxon>Streptosporangiales</taxon>
        <taxon>Thermomonosporaceae</taxon>
        <taxon>Actinocorallia</taxon>
    </lineage>
</organism>
<dbReference type="RefSeq" id="WP_344452060.1">
    <property type="nucleotide sequence ID" value="NZ_BAAATZ010000015.1"/>
</dbReference>
<name>A0ABN3UBZ9_9ACTN</name>
<proteinExistence type="predicted"/>